<sequence>MAWICCSKCFLKNDDLHFSSCGHLLCVNCVEMGKECGSASVCTVCQRQNIKLIKVNNQMKPELKQLFCPPVNLFKEFSMQLKKVVDFQQNNRMRLKERQTMEKMQSAARYIQILKVELRKSSDNERIALKERNQMKAEMERYKEQAQNLKTKLADREKQLHLHACKLQLQSRNPNRAFASLNGNTPLLGLSFDCVKSTPNLNDTTVFQANRKDVGNNLLETPVFNESEIAGPLRMPDTPAMLRNRNSFEPPRFF</sequence>
<feature type="domain" description="RING-type" evidence="7">
    <location>
        <begin position="6"/>
        <end position="46"/>
    </location>
</feature>
<evidence type="ECO:0000313" key="9">
    <source>
        <dbReference type="Proteomes" id="UP001620626"/>
    </source>
</evidence>
<keyword evidence="4" id="KW-0469">Meiosis</keyword>
<evidence type="ECO:0000256" key="6">
    <source>
        <dbReference type="SAM" id="Coils"/>
    </source>
</evidence>
<evidence type="ECO:0000256" key="1">
    <source>
        <dbReference type="ARBA" id="ARBA00022723"/>
    </source>
</evidence>
<dbReference type="EMBL" id="JBICBT010000258">
    <property type="protein sequence ID" value="KAL3119031.1"/>
    <property type="molecule type" value="Genomic_DNA"/>
</dbReference>
<evidence type="ECO:0000259" key="7">
    <source>
        <dbReference type="PROSITE" id="PS50089"/>
    </source>
</evidence>
<keyword evidence="2 5" id="KW-0863">Zinc-finger</keyword>
<accession>A0ABD2LUV8</accession>
<dbReference type="GO" id="GO:0008270">
    <property type="term" value="F:zinc ion binding"/>
    <property type="evidence" value="ECO:0007669"/>
    <property type="project" value="UniProtKB-KW"/>
</dbReference>
<dbReference type="PROSITE" id="PS50089">
    <property type="entry name" value="ZF_RING_2"/>
    <property type="match status" value="1"/>
</dbReference>
<organism evidence="8 9">
    <name type="scientific">Heterodera trifolii</name>
    <dbReference type="NCBI Taxonomy" id="157864"/>
    <lineage>
        <taxon>Eukaryota</taxon>
        <taxon>Metazoa</taxon>
        <taxon>Ecdysozoa</taxon>
        <taxon>Nematoda</taxon>
        <taxon>Chromadorea</taxon>
        <taxon>Rhabditida</taxon>
        <taxon>Tylenchina</taxon>
        <taxon>Tylenchomorpha</taxon>
        <taxon>Tylenchoidea</taxon>
        <taxon>Heteroderidae</taxon>
        <taxon>Heteroderinae</taxon>
        <taxon>Heterodera</taxon>
    </lineage>
</organism>
<evidence type="ECO:0000256" key="4">
    <source>
        <dbReference type="ARBA" id="ARBA00023254"/>
    </source>
</evidence>
<gene>
    <name evidence="8" type="ORF">niasHT_003814</name>
</gene>
<evidence type="ECO:0000313" key="8">
    <source>
        <dbReference type="EMBL" id="KAL3119031.1"/>
    </source>
</evidence>
<dbReference type="Proteomes" id="UP001620626">
    <property type="component" value="Unassembled WGS sequence"/>
</dbReference>
<dbReference type="InterPro" id="IPR017907">
    <property type="entry name" value="Znf_RING_CS"/>
</dbReference>
<keyword evidence="9" id="KW-1185">Reference proteome</keyword>
<feature type="coiled-coil region" evidence="6">
    <location>
        <begin position="125"/>
        <end position="159"/>
    </location>
</feature>
<protein>
    <recommendedName>
        <fullName evidence="7">RING-type domain-containing protein</fullName>
    </recommendedName>
</protein>
<dbReference type="PANTHER" id="PTHR22663:SF17">
    <property type="entry name" value="RING FINGER PROTEIN NARYA-RELATED"/>
    <property type="match status" value="1"/>
</dbReference>
<evidence type="ECO:0000256" key="2">
    <source>
        <dbReference type="ARBA" id="ARBA00022771"/>
    </source>
</evidence>
<comment type="caution">
    <text evidence="8">The sequence shown here is derived from an EMBL/GenBank/DDBJ whole genome shotgun (WGS) entry which is preliminary data.</text>
</comment>
<dbReference type="AlphaFoldDB" id="A0ABD2LUV8"/>
<keyword evidence="3" id="KW-0862">Zinc</keyword>
<dbReference type="PANTHER" id="PTHR22663">
    <property type="entry name" value="RING FINGER PROTEIN NARYA-RELATED"/>
    <property type="match status" value="1"/>
</dbReference>
<evidence type="ECO:0000256" key="5">
    <source>
        <dbReference type="PROSITE-ProRule" id="PRU00175"/>
    </source>
</evidence>
<keyword evidence="6" id="KW-0175">Coiled coil</keyword>
<dbReference type="InterPro" id="IPR042123">
    <property type="entry name" value="Zip3/RNF212-like"/>
</dbReference>
<evidence type="ECO:0000256" key="3">
    <source>
        <dbReference type="ARBA" id="ARBA00022833"/>
    </source>
</evidence>
<proteinExistence type="predicted"/>
<dbReference type="InterPro" id="IPR001841">
    <property type="entry name" value="Znf_RING"/>
</dbReference>
<reference evidence="8 9" key="1">
    <citation type="submission" date="2024-10" db="EMBL/GenBank/DDBJ databases">
        <authorList>
            <person name="Kim D."/>
        </authorList>
    </citation>
    <scope>NUCLEOTIDE SEQUENCE [LARGE SCALE GENOMIC DNA]</scope>
    <source>
        <strain evidence="8">BH-2024</strain>
    </source>
</reference>
<name>A0ABD2LUV8_9BILA</name>
<dbReference type="GO" id="GO:0051321">
    <property type="term" value="P:meiotic cell cycle"/>
    <property type="evidence" value="ECO:0007669"/>
    <property type="project" value="UniProtKB-KW"/>
</dbReference>
<keyword evidence="1" id="KW-0479">Metal-binding</keyword>
<dbReference type="PROSITE" id="PS00518">
    <property type="entry name" value="ZF_RING_1"/>
    <property type="match status" value="1"/>
</dbReference>